<protein>
    <recommendedName>
        <fullName evidence="5">Secreted protein</fullName>
    </recommendedName>
</protein>
<keyword evidence="2" id="KW-0472">Membrane</keyword>
<organism evidence="3 4">
    <name type="scientific">Streptomyces glaucus</name>
    <dbReference type="NCBI Taxonomy" id="284029"/>
    <lineage>
        <taxon>Bacteria</taxon>
        <taxon>Bacillati</taxon>
        <taxon>Actinomycetota</taxon>
        <taxon>Actinomycetes</taxon>
        <taxon>Kitasatosporales</taxon>
        <taxon>Streptomycetaceae</taxon>
        <taxon>Streptomyces</taxon>
    </lineage>
</organism>
<dbReference type="Proteomes" id="UP001500460">
    <property type="component" value="Unassembled WGS sequence"/>
</dbReference>
<dbReference type="RefSeq" id="WP_344605570.1">
    <property type="nucleotide sequence ID" value="NZ_BAAATK010000027.1"/>
</dbReference>
<dbReference type="EMBL" id="BAAATK010000027">
    <property type="protein sequence ID" value="GAA2445543.1"/>
    <property type="molecule type" value="Genomic_DNA"/>
</dbReference>
<evidence type="ECO:0000313" key="4">
    <source>
        <dbReference type="Proteomes" id="UP001500460"/>
    </source>
</evidence>
<gene>
    <name evidence="3" type="ORF">GCM10010421_41200</name>
</gene>
<evidence type="ECO:0000256" key="1">
    <source>
        <dbReference type="SAM" id="Coils"/>
    </source>
</evidence>
<keyword evidence="2" id="KW-0812">Transmembrane</keyword>
<evidence type="ECO:0000256" key="2">
    <source>
        <dbReference type="SAM" id="Phobius"/>
    </source>
</evidence>
<comment type="caution">
    <text evidence="3">The sequence shown here is derived from an EMBL/GenBank/DDBJ whole genome shotgun (WGS) entry which is preliminary data.</text>
</comment>
<reference evidence="3 4" key="1">
    <citation type="journal article" date="2019" name="Int. J. Syst. Evol. Microbiol.">
        <title>The Global Catalogue of Microorganisms (GCM) 10K type strain sequencing project: providing services to taxonomists for standard genome sequencing and annotation.</title>
        <authorList>
            <consortium name="The Broad Institute Genomics Platform"/>
            <consortium name="The Broad Institute Genome Sequencing Center for Infectious Disease"/>
            <person name="Wu L."/>
            <person name="Ma J."/>
        </authorList>
    </citation>
    <scope>NUCLEOTIDE SEQUENCE [LARGE SCALE GENOMIC DNA]</scope>
    <source>
        <strain evidence="3 4">JCM 6922</strain>
    </source>
</reference>
<proteinExistence type="predicted"/>
<feature type="transmembrane region" description="Helical" evidence="2">
    <location>
        <begin position="6"/>
        <end position="26"/>
    </location>
</feature>
<keyword evidence="4" id="KW-1185">Reference proteome</keyword>
<accession>A0ABN3K0X1</accession>
<keyword evidence="2" id="KW-1133">Transmembrane helix</keyword>
<evidence type="ECO:0000313" key="3">
    <source>
        <dbReference type="EMBL" id="GAA2445543.1"/>
    </source>
</evidence>
<name>A0ABN3K0X1_9ACTN</name>
<feature type="coiled-coil region" evidence="1">
    <location>
        <begin position="27"/>
        <end position="54"/>
    </location>
</feature>
<keyword evidence="1" id="KW-0175">Coiled coil</keyword>
<sequence length="219" mass="24611">MSDALYGLIGALGGALIVGVTAYWGPLQAQREALARAREESEQARRDAEQKEAAERVRARREAAAERIIRVRTTTRAWSQLLQRYLQDLRHGHDVSLPDFDAAVHAARTEAHAAIDRAMDHGLLVLLPQTPGHTHYRQPEAAFDEQRRMHVRPELQSVTVALNEAMSLMRMVILGGDPVPQDRIEELQTALAEADDARHELTLFLMDRLEEIVAPDTYI</sequence>
<evidence type="ECO:0008006" key="5">
    <source>
        <dbReference type="Google" id="ProtNLM"/>
    </source>
</evidence>